<dbReference type="NCBIfam" id="NF009906">
    <property type="entry name" value="PRK13369.1"/>
    <property type="match status" value="1"/>
</dbReference>
<evidence type="ECO:0000313" key="9">
    <source>
        <dbReference type="EMBL" id="AHL76323.1"/>
    </source>
</evidence>
<feature type="domain" description="FAD dependent oxidoreductase" evidence="7">
    <location>
        <begin position="16"/>
        <end position="369"/>
    </location>
</feature>
<sequence length="514" mass="57744">MPEENSVTETVSELYDIAVIGGGINGVGIAADAAGRGLSVFLCERDDLASHTSSASSKLIHGGLRYLEHYEFRLVREALAEREVLLAKAPHIVKPMRFVLPHRPHLRPAWMIRAGLFLYDHLGKREKLPASRSLRFGNDSPLKPAIRRGFEYSDCWVDDARLVVLNAMAAREKGAHIHTRTQCLSAKRAGAIWHVEMQRQDGSRFSLRAKALVNAAGPWVAQFIGENLQQRSPYGIRLIQGSHIIVPRLYEGEQAYIMQNEDRRIVFAIPYLDRYTMIGTTDREYHGDPATVSITEQEIVYLLGIANTHFRTQLEPKDILHTFAGVRPLCDDESDNPSAVTRDYTLSLAAEHKQAPLLSVFGGKLTTYRKLAESAMAQLKPYFPNMEPSWTASAPLPGGEEMSTVEALIEALMSKVQGIDFALAKRWATLYGNRIWHMLGDARSVDALGEDLGQQLYAQEVDYLRREEWASEVDDFLWRRTKLGLAFSEPQKARLQRYLLEQPNESSARSSDAA</sequence>
<dbReference type="InterPro" id="IPR000447">
    <property type="entry name" value="G3P_DH_FAD-dep"/>
</dbReference>
<reference evidence="9 10" key="2">
    <citation type="submission" date="2014-03" db="EMBL/GenBank/DDBJ databases">
        <authorList>
            <person name="Baltrus D."/>
            <person name="Dougherty K."/>
        </authorList>
    </citation>
    <scope>NUCLEOTIDE SEQUENCE</scope>
    <source>
        <strain evidence="9 10">28a24</strain>
    </source>
</reference>
<dbReference type="PATRIC" id="fig|316.77.peg.2998"/>
<dbReference type="Pfam" id="PF01266">
    <property type="entry name" value="DAO"/>
    <property type="match status" value="1"/>
</dbReference>
<comment type="cofactor">
    <cofactor evidence="1 6">
        <name>FAD</name>
        <dbReference type="ChEBI" id="CHEBI:57692"/>
    </cofactor>
</comment>
<dbReference type="GO" id="GO:0004368">
    <property type="term" value="F:glycerol-3-phosphate dehydrogenase (quinone) activity"/>
    <property type="evidence" value="ECO:0007669"/>
    <property type="project" value="UniProtKB-EC"/>
</dbReference>
<protein>
    <recommendedName>
        <fullName evidence="6">Glycerol-3-phosphate dehydrogenase</fullName>
        <ecNumber evidence="6">1.1.5.3</ecNumber>
    </recommendedName>
</protein>
<organism evidence="9 10">
    <name type="scientific">Stutzerimonas stutzeri</name>
    <name type="common">Pseudomonas stutzeri</name>
    <dbReference type="NCBI Taxonomy" id="316"/>
    <lineage>
        <taxon>Bacteria</taxon>
        <taxon>Pseudomonadati</taxon>
        <taxon>Pseudomonadota</taxon>
        <taxon>Gammaproteobacteria</taxon>
        <taxon>Pseudomonadales</taxon>
        <taxon>Pseudomonadaceae</taxon>
        <taxon>Stutzerimonas</taxon>
    </lineage>
</organism>
<dbReference type="PROSITE" id="PS00978">
    <property type="entry name" value="FAD_G3PDH_2"/>
    <property type="match status" value="1"/>
</dbReference>
<dbReference type="Gene3D" id="3.50.50.60">
    <property type="entry name" value="FAD/NAD(P)-binding domain"/>
    <property type="match status" value="1"/>
</dbReference>
<dbReference type="PANTHER" id="PTHR11985">
    <property type="entry name" value="GLYCEROL-3-PHOSPHATE DEHYDROGENASE"/>
    <property type="match status" value="1"/>
</dbReference>
<dbReference type="GO" id="GO:0009331">
    <property type="term" value="C:glycerol-3-phosphate dehydrogenase (FAD) complex"/>
    <property type="evidence" value="ECO:0007669"/>
    <property type="project" value="UniProtKB-UniRule"/>
</dbReference>
<dbReference type="EC" id="1.1.5.3" evidence="6"/>
<dbReference type="NCBIfam" id="NF008899">
    <property type="entry name" value="PRK12266.1"/>
    <property type="match status" value="1"/>
</dbReference>
<dbReference type="InterPro" id="IPR038299">
    <property type="entry name" value="DAO_C_sf"/>
</dbReference>
<evidence type="ECO:0000256" key="3">
    <source>
        <dbReference type="ARBA" id="ARBA00022630"/>
    </source>
</evidence>
<dbReference type="Gene3D" id="6.10.250.1890">
    <property type="match status" value="1"/>
</dbReference>
<dbReference type="InterPro" id="IPR036188">
    <property type="entry name" value="FAD/NAD-bd_sf"/>
</dbReference>
<dbReference type="Gene3D" id="3.30.9.10">
    <property type="entry name" value="D-Amino Acid Oxidase, subunit A, domain 2"/>
    <property type="match status" value="1"/>
</dbReference>
<dbReference type="EMBL" id="CP007441">
    <property type="protein sequence ID" value="AHL76323.1"/>
    <property type="molecule type" value="Genomic_DNA"/>
</dbReference>
<keyword evidence="5 6" id="KW-0560">Oxidoreductase</keyword>
<evidence type="ECO:0000256" key="4">
    <source>
        <dbReference type="ARBA" id="ARBA00022827"/>
    </source>
</evidence>
<dbReference type="PROSITE" id="PS00977">
    <property type="entry name" value="FAD_G3PDH_1"/>
    <property type="match status" value="1"/>
</dbReference>
<gene>
    <name evidence="9" type="primary">glpD</name>
    <name evidence="9" type="ORF">CH92_14990</name>
</gene>
<reference evidence="10" key="1">
    <citation type="journal article" date="2014" name="Genome Announc.">
        <title>Complete Genome Sequence of the Highly Transformable Pseudomonas stutzeri Strain 28a24.</title>
        <authorList>
            <person name="Smith B.A."/>
            <person name="Dougherty K.M."/>
            <person name="Baltrus D.A."/>
        </authorList>
    </citation>
    <scope>NUCLEOTIDE SEQUENCE [LARGE SCALE GENOMIC DNA]</scope>
    <source>
        <strain evidence="10">28a24</strain>
    </source>
</reference>
<dbReference type="PRINTS" id="PR01001">
    <property type="entry name" value="FADG3PDH"/>
</dbReference>
<dbReference type="InterPro" id="IPR031656">
    <property type="entry name" value="DAO_C"/>
</dbReference>
<evidence type="ECO:0000256" key="5">
    <source>
        <dbReference type="ARBA" id="ARBA00023002"/>
    </source>
</evidence>
<name>W8R9K2_STUST</name>
<evidence type="ECO:0000259" key="7">
    <source>
        <dbReference type="Pfam" id="PF01266"/>
    </source>
</evidence>
<evidence type="ECO:0000259" key="8">
    <source>
        <dbReference type="Pfam" id="PF16901"/>
    </source>
</evidence>
<dbReference type="GO" id="GO:0046168">
    <property type="term" value="P:glycerol-3-phosphate catabolic process"/>
    <property type="evidence" value="ECO:0007669"/>
    <property type="project" value="TreeGrafter"/>
</dbReference>
<proteinExistence type="inferred from homology"/>
<dbReference type="SUPFAM" id="SSF51905">
    <property type="entry name" value="FAD/NAD(P)-binding domain"/>
    <property type="match status" value="1"/>
</dbReference>
<dbReference type="PANTHER" id="PTHR11985:SF15">
    <property type="entry name" value="GLYCEROL-3-PHOSPHATE DEHYDROGENASE, MITOCHONDRIAL"/>
    <property type="match status" value="1"/>
</dbReference>
<keyword evidence="3 6" id="KW-0285">Flavoprotein</keyword>
<evidence type="ECO:0000256" key="6">
    <source>
        <dbReference type="RuleBase" id="RU361217"/>
    </source>
</evidence>
<dbReference type="Gene3D" id="1.10.8.870">
    <property type="entry name" value="Alpha-glycerophosphate oxidase, cap domain"/>
    <property type="match status" value="1"/>
</dbReference>
<evidence type="ECO:0000256" key="1">
    <source>
        <dbReference type="ARBA" id="ARBA00001974"/>
    </source>
</evidence>
<dbReference type="Pfam" id="PF16901">
    <property type="entry name" value="DAO_C"/>
    <property type="match status" value="1"/>
</dbReference>
<evidence type="ECO:0000256" key="2">
    <source>
        <dbReference type="ARBA" id="ARBA00007330"/>
    </source>
</evidence>
<keyword evidence="4" id="KW-0274">FAD</keyword>
<dbReference type="AlphaFoldDB" id="W8R9K2"/>
<accession>W8R9K2</accession>
<dbReference type="Proteomes" id="UP000019522">
    <property type="component" value="Chromosome"/>
</dbReference>
<feature type="domain" description="Alpha-glycerophosphate oxidase C-terminal" evidence="8">
    <location>
        <begin position="390"/>
        <end position="486"/>
    </location>
</feature>
<evidence type="ECO:0000313" key="10">
    <source>
        <dbReference type="Proteomes" id="UP000019522"/>
    </source>
</evidence>
<comment type="catalytic activity">
    <reaction evidence="6">
        <text>a quinone + sn-glycerol 3-phosphate = dihydroxyacetone phosphate + a quinol</text>
        <dbReference type="Rhea" id="RHEA:18977"/>
        <dbReference type="ChEBI" id="CHEBI:24646"/>
        <dbReference type="ChEBI" id="CHEBI:57597"/>
        <dbReference type="ChEBI" id="CHEBI:57642"/>
        <dbReference type="ChEBI" id="CHEBI:132124"/>
        <dbReference type="EC" id="1.1.5.3"/>
    </reaction>
</comment>
<dbReference type="KEGG" id="pstt:CH92_14990"/>
<comment type="similarity">
    <text evidence="2 6">Belongs to the FAD-dependent glycerol-3-phosphate dehydrogenase family.</text>
</comment>
<dbReference type="InterPro" id="IPR006076">
    <property type="entry name" value="FAD-dep_OxRdtase"/>
</dbReference>